<evidence type="ECO:0000256" key="1">
    <source>
        <dbReference type="SAM" id="MobiDB-lite"/>
    </source>
</evidence>
<feature type="region of interest" description="Disordered" evidence="1">
    <location>
        <begin position="12"/>
        <end position="37"/>
    </location>
</feature>
<reference evidence="2 3" key="1">
    <citation type="journal article" date="2019" name="Commun. Biol.">
        <title>The bagworm genome reveals a unique fibroin gene that provides high tensile strength.</title>
        <authorList>
            <person name="Kono N."/>
            <person name="Nakamura H."/>
            <person name="Ohtoshi R."/>
            <person name="Tomita M."/>
            <person name="Numata K."/>
            <person name="Arakawa K."/>
        </authorList>
    </citation>
    <scope>NUCLEOTIDE SEQUENCE [LARGE SCALE GENOMIC DNA]</scope>
</reference>
<keyword evidence="3" id="KW-1185">Reference proteome</keyword>
<dbReference type="Proteomes" id="UP000299102">
    <property type="component" value="Unassembled WGS sequence"/>
</dbReference>
<comment type="caution">
    <text evidence="2">The sequence shown here is derived from an EMBL/GenBank/DDBJ whole genome shotgun (WGS) entry which is preliminary data.</text>
</comment>
<organism evidence="2 3">
    <name type="scientific">Eumeta variegata</name>
    <name type="common">Bagworm moth</name>
    <name type="synonym">Eumeta japonica</name>
    <dbReference type="NCBI Taxonomy" id="151549"/>
    <lineage>
        <taxon>Eukaryota</taxon>
        <taxon>Metazoa</taxon>
        <taxon>Ecdysozoa</taxon>
        <taxon>Arthropoda</taxon>
        <taxon>Hexapoda</taxon>
        <taxon>Insecta</taxon>
        <taxon>Pterygota</taxon>
        <taxon>Neoptera</taxon>
        <taxon>Endopterygota</taxon>
        <taxon>Lepidoptera</taxon>
        <taxon>Glossata</taxon>
        <taxon>Ditrysia</taxon>
        <taxon>Tineoidea</taxon>
        <taxon>Psychidae</taxon>
        <taxon>Oiketicinae</taxon>
        <taxon>Eumeta</taxon>
    </lineage>
</organism>
<evidence type="ECO:0000313" key="3">
    <source>
        <dbReference type="Proteomes" id="UP000299102"/>
    </source>
</evidence>
<protein>
    <submittedName>
        <fullName evidence="2">Uncharacterized protein</fullName>
    </submittedName>
</protein>
<sequence>MSIYYALAGWSGNRERDERTKERGRKRKANPQRERDGRGRFNRVTLVLITAAPRRGLGDESLLVPTSSAVGTEACRLGDVARRSPSMLDRCVYHADYKSMKWSWLRGDTGSVAITEVKLPTPRTSWMGVWLSNNNFERLPASEVTLRR</sequence>
<accession>A0A4C1U923</accession>
<evidence type="ECO:0000313" key="2">
    <source>
        <dbReference type="EMBL" id="GBP22872.1"/>
    </source>
</evidence>
<name>A0A4C1U923_EUMVA</name>
<dbReference type="AlphaFoldDB" id="A0A4C1U923"/>
<proteinExistence type="predicted"/>
<gene>
    <name evidence="2" type="ORF">EVAR_17226_1</name>
</gene>
<dbReference type="EMBL" id="BGZK01000144">
    <property type="protein sequence ID" value="GBP22872.1"/>
    <property type="molecule type" value="Genomic_DNA"/>
</dbReference>